<evidence type="ECO:0000256" key="4">
    <source>
        <dbReference type="ARBA" id="ARBA00023319"/>
    </source>
</evidence>
<dbReference type="SMART" id="SM00408">
    <property type="entry name" value="IGc2"/>
    <property type="match status" value="2"/>
</dbReference>
<dbReference type="InterPro" id="IPR007110">
    <property type="entry name" value="Ig-like_dom"/>
</dbReference>
<dbReference type="PANTHER" id="PTHR13817">
    <property type="entry name" value="TITIN"/>
    <property type="match status" value="1"/>
</dbReference>
<dbReference type="InterPro" id="IPR036116">
    <property type="entry name" value="FN3_sf"/>
</dbReference>
<feature type="non-terminal residue" evidence="8">
    <location>
        <position position="1"/>
    </location>
</feature>
<reference evidence="8 9" key="1">
    <citation type="submission" date="2019-09" db="EMBL/GenBank/DDBJ databases">
        <title>Bird 10,000 Genomes (B10K) Project - Family phase.</title>
        <authorList>
            <person name="Zhang G."/>
        </authorList>
    </citation>
    <scope>NUCLEOTIDE SEQUENCE [LARGE SCALE GENOMIC DNA]</scope>
    <source>
        <strain evidence="8">B10K-DU-001-24</strain>
        <tissue evidence="8">Muscle</tissue>
    </source>
</reference>
<dbReference type="SUPFAM" id="SSF49265">
    <property type="entry name" value="Fibronectin type III"/>
    <property type="match status" value="2"/>
</dbReference>
<dbReference type="AlphaFoldDB" id="A0A7K9CLN7"/>
<evidence type="ECO:0000256" key="3">
    <source>
        <dbReference type="ARBA" id="ARBA00022737"/>
    </source>
</evidence>
<feature type="domain" description="Ig-like" evidence="6">
    <location>
        <begin position="435"/>
        <end position="532"/>
    </location>
</feature>
<evidence type="ECO:0000259" key="7">
    <source>
        <dbReference type="PROSITE" id="PS50853"/>
    </source>
</evidence>
<dbReference type="InterPro" id="IPR003961">
    <property type="entry name" value="FN3_dom"/>
</dbReference>
<dbReference type="PRINTS" id="PR00014">
    <property type="entry name" value="FNTYPEIII"/>
</dbReference>
<name>A0A7K9CLN7_9PICI</name>
<evidence type="ECO:0000256" key="2">
    <source>
        <dbReference type="ARBA" id="ARBA00022490"/>
    </source>
</evidence>
<evidence type="ECO:0000313" key="9">
    <source>
        <dbReference type="Proteomes" id="UP000574528"/>
    </source>
</evidence>
<dbReference type="CDD" id="cd00063">
    <property type="entry name" value="FN3"/>
    <property type="match status" value="4"/>
</dbReference>
<sequence>PGAPDPPEVICATKDSITIAWKAPHKAGTSKILGYMVQKRKKGTITWLPVNTGPVAGEWEQPGGPEPGHLGAGAAQDLRTSHLCLFPPGLLSCLLCPLQPGPFQPNPLIESQNESGLEGSTRIRQSQPPCHAQGHPTLEQAAHSLCQPGQKHLQGSGPKHLPAGATHSSLSPLSCSTTSSSPPASISPPPALLHSPHSWHSLTPSKVPPQLSCSPLQVLQGHNKVTMRLQLNTRGNFLPVWVPEQWHRLPREVVEPPCVEPLQTLSGCVAVLVISPCPAWAEAHHTLLCSLADKKMKVPNLKKGLQYEFRVAAVNAAGLGDASDPSQPAWAQDATKRPGQVQELRVSSSDSSSVTLTWKKPQVQDGNDVKGYEVEVRPSQSLTWTKCSPGTPIQATSYRVKGLQANQSYSLRVRALSDSGLGEAAELEASTGDGPREVPPRLLIDGRVSSTLVVRAGNSIRVKIPFEASPDPVVTWLKDGLPLPKRATTDTKDGTTQLLVGAAEFSDSGTYTVELQNSLGKRETFSFQVQITGTSPTALCAVKVPGTVTVTWEPSASEKWERNLFYTVLKRESEKGSWHVVGDLIYTNKFTFTKVIPGRDYYFRVLAKNALGVSGPAETLQPWSILRPKAQFEVKAPRYRGVNQNQPPRILVPLKPHVVPTGSECHMSCAVGGHPQPKVTWYKDNRDLSTDPAYFCTNDFGVCSLVVLGVSKQDEGEYMVEATNACGRAYSRAFLTIKGKC</sequence>
<feature type="domain" description="Fibronectin type-III" evidence="7">
    <location>
        <begin position="3"/>
        <end position="99"/>
    </location>
</feature>
<dbReference type="Pfam" id="PF00041">
    <property type="entry name" value="fn3"/>
    <property type="match status" value="2"/>
</dbReference>
<feature type="domain" description="Fibronectin type-III" evidence="7">
    <location>
        <begin position="340"/>
        <end position="435"/>
    </location>
</feature>
<dbReference type="PANTHER" id="PTHR13817:SF181">
    <property type="entry name" value="IMMUNOGLOBULIN-LIKE AND FIBRONECTIN TYPE III DOMAIN-CONTAINING PROTEIN 1"/>
    <property type="match status" value="1"/>
</dbReference>
<keyword evidence="3" id="KW-0677">Repeat</keyword>
<accession>A0A7K9CLN7</accession>
<feature type="region of interest" description="Disordered" evidence="5">
    <location>
        <begin position="106"/>
        <end position="206"/>
    </location>
</feature>
<proteinExistence type="predicted"/>
<evidence type="ECO:0000256" key="5">
    <source>
        <dbReference type="SAM" id="MobiDB-lite"/>
    </source>
</evidence>
<dbReference type="SMART" id="SM00409">
    <property type="entry name" value="IG"/>
    <property type="match status" value="3"/>
</dbReference>
<dbReference type="InterPro" id="IPR013783">
    <property type="entry name" value="Ig-like_fold"/>
</dbReference>
<dbReference type="SMART" id="SM00060">
    <property type="entry name" value="FN3"/>
    <property type="match status" value="3"/>
</dbReference>
<dbReference type="InterPro" id="IPR050964">
    <property type="entry name" value="Striated_Muscle_Regulatory"/>
</dbReference>
<comment type="subcellular location">
    <subcellularLocation>
        <location evidence="1">Cytoplasm</location>
    </subcellularLocation>
</comment>
<keyword evidence="9" id="KW-1185">Reference proteome</keyword>
<feature type="region of interest" description="Disordered" evidence="5">
    <location>
        <begin position="322"/>
        <end position="346"/>
    </location>
</feature>
<comment type="caution">
    <text evidence="8">The sequence shown here is derived from an EMBL/GenBank/DDBJ whole genome shotgun (WGS) entry which is preliminary data.</text>
</comment>
<dbReference type="InterPro" id="IPR003599">
    <property type="entry name" value="Ig_sub"/>
</dbReference>
<feature type="compositionally biased region" description="Low complexity" evidence="5">
    <location>
        <begin position="192"/>
        <end position="205"/>
    </location>
</feature>
<dbReference type="InterPro" id="IPR003598">
    <property type="entry name" value="Ig_sub2"/>
</dbReference>
<dbReference type="EMBL" id="VWZI01022555">
    <property type="protein sequence ID" value="NXG53117.1"/>
    <property type="molecule type" value="Genomic_DNA"/>
</dbReference>
<keyword evidence="4" id="KW-0393">Immunoglobulin domain</keyword>
<protein>
    <submittedName>
        <fullName evidence="8">IGFN1 protein</fullName>
    </submittedName>
</protein>
<dbReference type="OrthoDB" id="504170at2759"/>
<feature type="domain" description="Fibronectin type-III" evidence="7">
    <location>
        <begin position="535"/>
        <end position="628"/>
    </location>
</feature>
<evidence type="ECO:0000313" key="8">
    <source>
        <dbReference type="EMBL" id="NXG53117.1"/>
    </source>
</evidence>
<organism evidence="8 9">
    <name type="scientific">Psilopogon haemacephalus</name>
    <name type="common">coppersmith barbet</name>
    <dbReference type="NCBI Taxonomy" id="2585815"/>
    <lineage>
        <taxon>Eukaryota</taxon>
        <taxon>Metazoa</taxon>
        <taxon>Chordata</taxon>
        <taxon>Craniata</taxon>
        <taxon>Vertebrata</taxon>
        <taxon>Euteleostomi</taxon>
        <taxon>Archelosauria</taxon>
        <taxon>Archosauria</taxon>
        <taxon>Dinosauria</taxon>
        <taxon>Saurischia</taxon>
        <taxon>Theropoda</taxon>
        <taxon>Coelurosauria</taxon>
        <taxon>Aves</taxon>
        <taxon>Neognathae</taxon>
        <taxon>Neoaves</taxon>
        <taxon>Telluraves</taxon>
        <taxon>Coraciimorphae</taxon>
        <taxon>Piciformes</taxon>
        <taxon>Megalaimidae</taxon>
        <taxon>Psilopogon</taxon>
    </lineage>
</organism>
<dbReference type="FunFam" id="2.60.40.10:FF:000425">
    <property type="entry name" value="Myosin light chain kinase"/>
    <property type="match status" value="1"/>
</dbReference>
<dbReference type="PROSITE" id="PS50835">
    <property type="entry name" value="IG_LIKE"/>
    <property type="match status" value="2"/>
</dbReference>
<dbReference type="FunFam" id="2.60.40.10:FF:001401">
    <property type="entry name" value="immunoglobulin-like and fibronectin type III domain-containing protein 1"/>
    <property type="match status" value="1"/>
</dbReference>
<evidence type="ECO:0000256" key="1">
    <source>
        <dbReference type="ARBA" id="ARBA00004496"/>
    </source>
</evidence>
<dbReference type="Proteomes" id="UP000574528">
    <property type="component" value="Unassembled WGS sequence"/>
</dbReference>
<feature type="domain" description="Ig-like" evidence="6">
    <location>
        <begin position="648"/>
        <end position="736"/>
    </location>
</feature>
<gene>
    <name evidence="8" type="primary">Igfn1</name>
    <name evidence="8" type="ORF">PSIHAE_R10099</name>
</gene>
<dbReference type="GO" id="GO:0005737">
    <property type="term" value="C:cytoplasm"/>
    <property type="evidence" value="ECO:0007669"/>
    <property type="project" value="UniProtKB-SubCell"/>
</dbReference>
<dbReference type="InterPro" id="IPR013098">
    <property type="entry name" value="Ig_I-set"/>
</dbReference>
<dbReference type="Pfam" id="PF07679">
    <property type="entry name" value="I-set"/>
    <property type="match status" value="2"/>
</dbReference>
<dbReference type="PROSITE" id="PS50853">
    <property type="entry name" value="FN3"/>
    <property type="match status" value="3"/>
</dbReference>
<dbReference type="Gene3D" id="2.60.40.10">
    <property type="entry name" value="Immunoglobulins"/>
    <property type="match status" value="6"/>
</dbReference>
<evidence type="ECO:0000259" key="6">
    <source>
        <dbReference type="PROSITE" id="PS50835"/>
    </source>
</evidence>
<dbReference type="InterPro" id="IPR036179">
    <property type="entry name" value="Ig-like_dom_sf"/>
</dbReference>
<dbReference type="SUPFAM" id="SSF48726">
    <property type="entry name" value="Immunoglobulin"/>
    <property type="match status" value="2"/>
</dbReference>
<feature type="non-terminal residue" evidence="8">
    <location>
        <position position="741"/>
    </location>
</feature>
<keyword evidence="2" id="KW-0963">Cytoplasm</keyword>
<feature type="compositionally biased region" description="Low complexity" evidence="5">
    <location>
        <begin position="165"/>
        <end position="184"/>
    </location>
</feature>